<evidence type="ECO:0000256" key="3">
    <source>
        <dbReference type="ARBA" id="ARBA00022741"/>
    </source>
</evidence>
<keyword evidence="10" id="KW-1185">Reference proteome</keyword>
<evidence type="ECO:0000313" key="9">
    <source>
        <dbReference type="EMBL" id="GJN02087.1"/>
    </source>
</evidence>
<feature type="domain" description="Protein kinase" evidence="8">
    <location>
        <begin position="394"/>
        <end position="490"/>
    </location>
</feature>
<dbReference type="PANTHER" id="PTHR48016">
    <property type="entry name" value="MAP KINASE KINASE KINASE SSK2-RELATED-RELATED"/>
    <property type="match status" value="1"/>
</dbReference>
<feature type="compositionally biased region" description="Low complexity" evidence="7">
    <location>
        <begin position="814"/>
        <end position="836"/>
    </location>
</feature>
<feature type="compositionally biased region" description="Low complexity" evidence="7">
    <location>
        <begin position="653"/>
        <end position="665"/>
    </location>
</feature>
<proteinExistence type="inferred from homology"/>
<feature type="compositionally biased region" description="Low complexity" evidence="7">
    <location>
        <begin position="357"/>
        <end position="374"/>
    </location>
</feature>
<dbReference type="SMART" id="SM00220">
    <property type="entry name" value="S_TKc"/>
    <property type="match status" value="1"/>
</dbReference>
<organism evidence="9 10">
    <name type="scientific">Eleusine coracana subsp. coracana</name>
    <dbReference type="NCBI Taxonomy" id="191504"/>
    <lineage>
        <taxon>Eukaryota</taxon>
        <taxon>Viridiplantae</taxon>
        <taxon>Streptophyta</taxon>
        <taxon>Embryophyta</taxon>
        <taxon>Tracheophyta</taxon>
        <taxon>Spermatophyta</taxon>
        <taxon>Magnoliopsida</taxon>
        <taxon>Liliopsida</taxon>
        <taxon>Poales</taxon>
        <taxon>Poaceae</taxon>
        <taxon>PACMAD clade</taxon>
        <taxon>Chloridoideae</taxon>
        <taxon>Cynodonteae</taxon>
        <taxon>Eleusininae</taxon>
        <taxon>Eleusine</taxon>
    </lineage>
</organism>
<feature type="region of interest" description="Disordered" evidence="7">
    <location>
        <begin position="602"/>
        <end position="707"/>
    </location>
</feature>
<feature type="compositionally biased region" description="Acidic residues" evidence="7">
    <location>
        <begin position="798"/>
        <end position="810"/>
    </location>
</feature>
<comment type="caution">
    <text evidence="9">The sequence shown here is derived from an EMBL/GenBank/DDBJ whole genome shotgun (WGS) entry which is preliminary data.</text>
</comment>
<accession>A0AAV5CUH2</accession>
<dbReference type="InterPro" id="IPR050538">
    <property type="entry name" value="MAP_kinase_kinase_kinase"/>
</dbReference>
<evidence type="ECO:0000256" key="5">
    <source>
        <dbReference type="ARBA" id="ARBA00022840"/>
    </source>
</evidence>
<keyword evidence="4" id="KW-0418">Kinase</keyword>
<feature type="compositionally biased region" description="Low complexity" evidence="7">
    <location>
        <begin position="306"/>
        <end position="316"/>
    </location>
</feature>
<feature type="compositionally biased region" description="Polar residues" evidence="7">
    <location>
        <begin position="159"/>
        <end position="170"/>
    </location>
</feature>
<keyword evidence="5" id="KW-0067">ATP-binding</keyword>
<evidence type="ECO:0000313" key="10">
    <source>
        <dbReference type="Proteomes" id="UP001054889"/>
    </source>
</evidence>
<name>A0AAV5CUH2_ELECO</name>
<dbReference type="SUPFAM" id="SSF56112">
    <property type="entry name" value="Protein kinase-like (PK-like)"/>
    <property type="match status" value="1"/>
</dbReference>
<sequence length="1158" mass="126199">MPSWWGKSSSKDKKTTKENIIDTFHRLISTNEQKGSTKSKRNCRRSNDTASEKVCQSTTVSRPTSPSKEVSRCQSFSADRLHAQPLPIPGVRPRVTRTVSDVIESKPILEKRGEPPLLLPLPKPNRPHRRPGNSELASEIVIVSVSGNCSPDSEENDDPQLQSPSGNDAENTTKRSGTTKTRKEMSKPANAFLSNHTQSTSPRGVTADSYQPNLQNIRPVVLESAPNSLMSSPSRSPRRICPDHIPTSAFWAVKPHADVTFIGSGQCSSPGSGQTSGHNSVGGDMLAQLFWQPSRGSPECSPIPSPRMMSPGPSSRVHSGSVSPLHPRSGGIGPESPTSRHDDGKKKQTHKLPLPPLNISNSSFFPNNSTPTSPISVPRSPGRTENPPSPASRWKKGKLIGRGTFGHVYVGFNRDIKGANILVDPSGRVKLADFGMAKHIAAVFKIGNSKELPPIPDHLSELCKDFIRKCLQRDPSQRPTAVELLQHPFIQNGNLFEKSIAPDPLQHLTAISCRPNTKVAVQTRNTSFGLEGQTIYQRRGVKLSSKHSFSMWKSSAKVEVSPAYKWQNDTLSYFEPQNYFRHLHSPIWCLEDNLTAAPEGLSLAHGQEPSREVEDNEEEDDEEEDDDEEDDEEGGGDRDFAPQGVGKVAVDTQGQRSSRRVQSSGPVDEDLDADISDLLPADDSDLPKGRKGKGKDHDGSRHRTFVFRRSRLDAPKLHRLAELGYVGKVMGVKKARKEKCPPKPPLQIGKRKRNEEASKVPPRRALAKEPHRDSSSSSAPGLRAVGTLVRAGAMTDAFDGDGDDDKEDDMVVVSPPATGGAADAPASSPSAAPARSRAVDTEAADTLAWANLCSASNAFIAEGAQLLEAEDLRRNLCHVLRHAHTLVRISSEKTYTELASLEKEKNLLAIKNKLLKEKLSSLGSTKDEATLKAKRMRKELNASRAEVDELRTGLSRLEAAEAKIAALEKENTTLKHDRSTRNYGFTAQAVSAHQQYCEALGYVGVEPMSLTNGAAIIEAVFFGWLKSEFEALPRVMDKRSNFGALHTAEAAFGLLECEGCDHFHALGRRNFPIREDARDGLSPEVVAASKRVAMKFWRDHGREATRQAAIEKLAQMHGSSRSDDGQAEDPSRGQGTSRSATEKAGTSEGGPKAAPSEV</sequence>
<dbReference type="GO" id="GO:0004709">
    <property type="term" value="F:MAP kinase kinase kinase activity"/>
    <property type="evidence" value="ECO:0007669"/>
    <property type="project" value="TreeGrafter"/>
</dbReference>
<evidence type="ECO:0000259" key="8">
    <source>
        <dbReference type="SMART" id="SM00220"/>
    </source>
</evidence>
<feature type="region of interest" description="Disordered" evidence="7">
    <location>
        <begin position="293"/>
        <end position="397"/>
    </location>
</feature>
<dbReference type="GO" id="GO:0005737">
    <property type="term" value="C:cytoplasm"/>
    <property type="evidence" value="ECO:0007669"/>
    <property type="project" value="TreeGrafter"/>
</dbReference>
<feature type="compositionally biased region" description="Polar residues" evidence="7">
    <location>
        <begin position="192"/>
        <end position="210"/>
    </location>
</feature>
<evidence type="ECO:0000256" key="7">
    <source>
        <dbReference type="SAM" id="MobiDB-lite"/>
    </source>
</evidence>
<reference evidence="9" key="2">
    <citation type="submission" date="2021-12" db="EMBL/GenBank/DDBJ databases">
        <title>Resequencing data analysis of finger millet.</title>
        <authorList>
            <person name="Hatakeyama M."/>
            <person name="Aluri S."/>
            <person name="Balachadran M.T."/>
            <person name="Sivarajan S.R."/>
            <person name="Poveda L."/>
            <person name="Shimizu-Inatsugi R."/>
            <person name="Schlapbach R."/>
            <person name="Sreeman S.M."/>
            <person name="Shimizu K.K."/>
        </authorList>
    </citation>
    <scope>NUCLEOTIDE SEQUENCE</scope>
</reference>
<evidence type="ECO:0000256" key="1">
    <source>
        <dbReference type="ARBA" id="ARBA00006529"/>
    </source>
</evidence>
<protein>
    <recommendedName>
        <fullName evidence="8">Protein kinase domain-containing protein</fullName>
    </recommendedName>
</protein>
<feature type="compositionally biased region" description="Basic and acidic residues" evidence="7">
    <location>
        <begin position="105"/>
        <end position="114"/>
    </location>
</feature>
<dbReference type="AlphaFoldDB" id="A0AAV5CUH2"/>
<keyword evidence="6" id="KW-0175">Coiled coil</keyword>
<evidence type="ECO:0000256" key="6">
    <source>
        <dbReference type="SAM" id="Coils"/>
    </source>
</evidence>
<feature type="region of interest" description="Disordered" evidence="7">
    <location>
        <begin position="105"/>
        <end position="210"/>
    </location>
</feature>
<feature type="compositionally biased region" description="Acidic residues" evidence="7">
    <location>
        <begin position="667"/>
        <end position="684"/>
    </location>
</feature>
<dbReference type="PANTHER" id="PTHR48016:SF45">
    <property type="entry name" value="OS04G0559800 PROTEIN"/>
    <property type="match status" value="1"/>
</dbReference>
<keyword evidence="3" id="KW-0547">Nucleotide-binding</keyword>
<evidence type="ECO:0000256" key="2">
    <source>
        <dbReference type="ARBA" id="ARBA00022679"/>
    </source>
</evidence>
<feature type="region of interest" description="Disordered" evidence="7">
    <location>
        <begin position="795"/>
        <end position="837"/>
    </location>
</feature>
<dbReference type="Proteomes" id="UP001054889">
    <property type="component" value="Unassembled WGS sequence"/>
</dbReference>
<dbReference type="Gene3D" id="1.10.510.10">
    <property type="entry name" value="Transferase(Phosphotransferase) domain 1"/>
    <property type="match status" value="2"/>
</dbReference>
<feature type="region of interest" description="Disordered" evidence="7">
    <location>
        <begin position="26"/>
        <end position="76"/>
    </location>
</feature>
<gene>
    <name evidence="9" type="primary">ga19405</name>
    <name evidence="9" type="ORF">PR202_ga19405</name>
</gene>
<reference evidence="9" key="1">
    <citation type="journal article" date="2018" name="DNA Res.">
        <title>Multiple hybrid de novo genome assembly of finger millet, an orphan allotetraploid crop.</title>
        <authorList>
            <person name="Hatakeyama M."/>
            <person name="Aluri S."/>
            <person name="Balachadran M.T."/>
            <person name="Sivarajan S.R."/>
            <person name="Patrignani A."/>
            <person name="Gruter S."/>
            <person name="Poveda L."/>
            <person name="Shimizu-Inatsugi R."/>
            <person name="Baeten J."/>
            <person name="Francoijs K.J."/>
            <person name="Nataraja K.N."/>
            <person name="Reddy Y.A.N."/>
            <person name="Phadnis S."/>
            <person name="Ravikumar R.L."/>
            <person name="Schlapbach R."/>
            <person name="Sreeman S.M."/>
            <person name="Shimizu K.K."/>
        </authorList>
    </citation>
    <scope>NUCLEOTIDE SEQUENCE</scope>
</reference>
<dbReference type="GO" id="GO:0005524">
    <property type="term" value="F:ATP binding"/>
    <property type="evidence" value="ECO:0007669"/>
    <property type="project" value="UniProtKB-KW"/>
</dbReference>
<feature type="region of interest" description="Disordered" evidence="7">
    <location>
        <begin position="1114"/>
        <end position="1158"/>
    </location>
</feature>
<feature type="region of interest" description="Disordered" evidence="7">
    <location>
        <begin position="732"/>
        <end position="782"/>
    </location>
</feature>
<feature type="compositionally biased region" description="Polar residues" evidence="7">
    <location>
        <begin position="54"/>
        <end position="76"/>
    </location>
</feature>
<evidence type="ECO:0000256" key="4">
    <source>
        <dbReference type="ARBA" id="ARBA00022777"/>
    </source>
</evidence>
<comment type="similarity">
    <text evidence="1">Belongs to the protein kinase superfamily. STE Ser/Thr protein kinase family. MAP kinase kinase kinase subfamily.</text>
</comment>
<feature type="coiled-coil region" evidence="6">
    <location>
        <begin position="898"/>
        <end position="977"/>
    </location>
</feature>
<feature type="compositionally biased region" description="Acidic residues" evidence="7">
    <location>
        <begin position="614"/>
        <end position="634"/>
    </location>
</feature>
<dbReference type="InterPro" id="IPR011009">
    <property type="entry name" value="Kinase-like_dom_sf"/>
</dbReference>
<keyword evidence="2" id="KW-0808">Transferase</keyword>
<dbReference type="InterPro" id="IPR000719">
    <property type="entry name" value="Prot_kinase_dom"/>
</dbReference>
<dbReference type="EMBL" id="BQKI01000009">
    <property type="protein sequence ID" value="GJN02087.1"/>
    <property type="molecule type" value="Genomic_DNA"/>
</dbReference>